<evidence type="ECO:0000313" key="3">
    <source>
        <dbReference type="EMBL" id="GAA2476943.1"/>
    </source>
</evidence>
<dbReference type="RefSeq" id="WP_344355554.1">
    <property type="nucleotide sequence ID" value="NZ_BAAASR010000002.1"/>
</dbReference>
<name>A0ABN3L357_9ACTN</name>
<sequence>MRKATLSLVTVVSMALLLPQQIASASTTSEVPDQPLATGEVQAIGPGLYLSENDTYQIHENDVDGGLMGRSHTVAGQPQGLALAQEAPSDRSDLGVFGPGWEAEFVGGQLNRSLIQDSGRITTKDLDSGETTRYDLTSSFDRPDGGSVNGYTAADGSTLVETVLWDDLAGRMKTTVVETPNIDLATTAADDDSFTDEQGNAVPASDLKLGYTWSRLSVSGDAWRVTALGTKAYGDTTVSYDGVGRVSTVAETATAEEPARTVRVTYADTSTASGAALGDIAGQVKDITVTAGSTVQTLARYHYDASGLLKQVGNPAAGSELNSYAYDESGRLATVTTDGGLQWELSFAGDAAAPQALETTGSPEPGSAVEDGPDQGTEPVGSGIDGATAYPSKCWAANHWMRYQKSGCTTKVAHYGWRWPSWKTTPSGRQVRGIYKDHCTKSPDKPSGWNFRPACDMHDYGYGVIGNSYTSHSHYLDTSKKSSVDTVFYNTLKDDVCSAYRAKAACRSTAYTYYQAVKLEGNPKNGAKAT</sequence>
<dbReference type="InterPro" id="IPR031325">
    <property type="entry name" value="RHS_repeat"/>
</dbReference>
<organism evidence="3 4">
    <name type="scientific">Streptomyces gobitricini</name>
    <dbReference type="NCBI Taxonomy" id="68211"/>
    <lineage>
        <taxon>Bacteria</taxon>
        <taxon>Bacillati</taxon>
        <taxon>Actinomycetota</taxon>
        <taxon>Actinomycetes</taxon>
        <taxon>Kitasatosporales</taxon>
        <taxon>Streptomycetaceae</taxon>
        <taxon>Streptomyces</taxon>
    </lineage>
</organism>
<feature type="signal peptide" evidence="2">
    <location>
        <begin position="1"/>
        <end position="25"/>
    </location>
</feature>
<keyword evidence="4" id="KW-1185">Reference proteome</keyword>
<accession>A0ABN3L357</accession>
<proteinExistence type="predicted"/>
<dbReference type="Gene3D" id="1.20.90.10">
    <property type="entry name" value="Phospholipase A2 domain"/>
    <property type="match status" value="1"/>
</dbReference>
<evidence type="ECO:0000313" key="4">
    <source>
        <dbReference type="Proteomes" id="UP001499942"/>
    </source>
</evidence>
<feature type="region of interest" description="Disordered" evidence="1">
    <location>
        <begin position="355"/>
        <end position="383"/>
    </location>
</feature>
<dbReference type="InterPro" id="IPR036444">
    <property type="entry name" value="PLipase_A2_dom_sf"/>
</dbReference>
<evidence type="ECO:0000256" key="1">
    <source>
        <dbReference type="SAM" id="MobiDB-lite"/>
    </source>
</evidence>
<dbReference type="Pfam" id="PF09056">
    <property type="entry name" value="Phospholip_A2_3"/>
    <property type="match status" value="1"/>
</dbReference>
<dbReference type="Proteomes" id="UP001499942">
    <property type="component" value="Unassembled WGS sequence"/>
</dbReference>
<protein>
    <recommendedName>
        <fullName evidence="5">Phospholipase</fullName>
    </recommendedName>
</protein>
<feature type="chain" id="PRO_5045273268" description="Phospholipase" evidence="2">
    <location>
        <begin position="26"/>
        <end position="530"/>
    </location>
</feature>
<reference evidence="3 4" key="1">
    <citation type="journal article" date="2019" name="Int. J. Syst. Evol. Microbiol.">
        <title>The Global Catalogue of Microorganisms (GCM) 10K type strain sequencing project: providing services to taxonomists for standard genome sequencing and annotation.</title>
        <authorList>
            <consortium name="The Broad Institute Genomics Platform"/>
            <consortium name="The Broad Institute Genome Sequencing Center for Infectious Disease"/>
            <person name="Wu L."/>
            <person name="Ma J."/>
        </authorList>
    </citation>
    <scope>NUCLEOTIDE SEQUENCE [LARGE SCALE GENOMIC DNA]</scope>
    <source>
        <strain evidence="3 4">JCM 5062</strain>
    </source>
</reference>
<keyword evidence="2" id="KW-0732">Signal</keyword>
<dbReference type="InterPro" id="IPR015141">
    <property type="entry name" value="PLipase_A2_prok/fun"/>
</dbReference>
<evidence type="ECO:0000256" key="2">
    <source>
        <dbReference type="SAM" id="SignalP"/>
    </source>
</evidence>
<gene>
    <name evidence="3" type="ORF">GCM10010393_03710</name>
</gene>
<dbReference type="Pfam" id="PF05593">
    <property type="entry name" value="RHS_repeat"/>
    <property type="match status" value="1"/>
</dbReference>
<dbReference type="SUPFAM" id="SSF48619">
    <property type="entry name" value="Phospholipase A2, PLA2"/>
    <property type="match status" value="1"/>
</dbReference>
<dbReference type="EMBL" id="BAAASR010000002">
    <property type="protein sequence ID" value="GAA2476943.1"/>
    <property type="molecule type" value="Genomic_DNA"/>
</dbReference>
<comment type="caution">
    <text evidence="3">The sequence shown here is derived from an EMBL/GenBank/DDBJ whole genome shotgun (WGS) entry which is preliminary data.</text>
</comment>
<evidence type="ECO:0008006" key="5">
    <source>
        <dbReference type="Google" id="ProtNLM"/>
    </source>
</evidence>